<dbReference type="AlphaFoldDB" id="A0A2N3Q1W2"/>
<keyword evidence="4" id="KW-0479">Metal-binding</keyword>
<evidence type="ECO:0000256" key="5">
    <source>
        <dbReference type="ARBA" id="ARBA00022729"/>
    </source>
</evidence>
<evidence type="ECO:0000256" key="7">
    <source>
        <dbReference type="SAM" id="SignalP"/>
    </source>
</evidence>
<evidence type="ECO:0000256" key="3">
    <source>
        <dbReference type="ARBA" id="ARBA00022448"/>
    </source>
</evidence>
<evidence type="ECO:0000256" key="4">
    <source>
        <dbReference type="ARBA" id="ARBA00022723"/>
    </source>
</evidence>
<protein>
    <submittedName>
        <fullName evidence="8">Metal ABC transporter substrate-binding protein</fullName>
    </submittedName>
</protein>
<dbReference type="Pfam" id="PF01297">
    <property type="entry name" value="ZnuA"/>
    <property type="match status" value="1"/>
</dbReference>
<dbReference type="Proteomes" id="UP000233293">
    <property type="component" value="Unassembled WGS sequence"/>
</dbReference>
<accession>A0A2N3Q1W2</accession>
<name>A0A2N3Q1W2_9PROT</name>
<feature type="signal peptide" evidence="7">
    <location>
        <begin position="1"/>
        <end position="21"/>
    </location>
</feature>
<dbReference type="OrthoDB" id="9793396at2"/>
<keyword evidence="9" id="KW-1185">Reference proteome</keyword>
<dbReference type="EMBL" id="PIUM01000001">
    <property type="protein sequence ID" value="PKU26648.1"/>
    <property type="molecule type" value="Genomic_DNA"/>
</dbReference>
<keyword evidence="5 7" id="KW-0732">Signal</keyword>
<evidence type="ECO:0000256" key="1">
    <source>
        <dbReference type="ARBA" id="ARBA00004196"/>
    </source>
</evidence>
<proteinExistence type="inferred from homology"/>
<dbReference type="PRINTS" id="PR00691">
    <property type="entry name" value="ADHESINB"/>
</dbReference>
<dbReference type="GO" id="GO:0007155">
    <property type="term" value="P:cell adhesion"/>
    <property type="evidence" value="ECO:0007669"/>
    <property type="project" value="InterPro"/>
</dbReference>
<reference evidence="9" key="1">
    <citation type="submission" date="2017-12" db="EMBL/GenBank/DDBJ databases">
        <title>Draft genome sequence of Telmatospirillum siberiense 26-4b1T, an acidotolerant peatland alphaproteobacterium potentially involved in sulfur cycling.</title>
        <authorList>
            <person name="Hausmann B."/>
            <person name="Pjevac P."/>
            <person name="Schreck K."/>
            <person name="Herbold C.W."/>
            <person name="Daims H."/>
            <person name="Wagner M."/>
            <person name="Pester M."/>
            <person name="Loy A."/>
        </authorList>
    </citation>
    <scope>NUCLEOTIDE SEQUENCE [LARGE SCALE GENOMIC DNA]</scope>
    <source>
        <strain evidence="9">26-4b1</strain>
    </source>
</reference>
<sequence>MRKIAVAAGIFAFFLAGSASAKELTAVASFTVLADMVQQVGGAHVHVKSLVGPNGDPHVYEPTPSDADALAHADLVFVSGLGLEGWIDRLISSSGTKGKIIVASDGIAARTMVDEDDGPTKGKTITDPHAWNSAANGAIYAANIEKALIDADPEDAADIKASGDRYIAQLRDLDAWARKEIDAVPKARRKVITSHDAFSYLGAAYGISFLAPQGVSSEAEPTAAQVAALIRQIRAEKVKTVFIENQTDPRLVTQVAREGGAKIGGELYPEALSKADQPASTYVKAFTYNIETLKAGMLGK</sequence>
<dbReference type="PRINTS" id="PR00690">
    <property type="entry name" value="ADHESNFAMILY"/>
</dbReference>
<dbReference type="GO" id="GO:0046872">
    <property type="term" value="F:metal ion binding"/>
    <property type="evidence" value="ECO:0007669"/>
    <property type="project" value="UniProtKB-KW"/>
</dbReference>
<dbReference type="InterPro" id="IPR050492">
    <property type="entry name" value="Bact_metal-bind_prot9"/>
</dbReference>
<dbReference type="PANTHER" id="PTHR42953">
    <property type="entry name" value="HIGH-AFFINITY ZINC UPTAKE SYSTEM PROTEIN ZNUA-RELATED"/>
    <property type="match status" value="1"/>
</dbReference>
<dbReference type="CDD" id="cd01137">
    <property type="entry name" value="PsaA"/>
    <property type="match status" value="1"/>
</dbReference>
<comment type="caution">
    <text evidence="8">The sequence shown here is derived from an EMBL/GenBank/DDBJ whole genome shotgun (WGS) entry which is preliminary data.</text>
</comment>
<evidence type="ECO:0000313" key="9">
    <source>
        <dbReference type="Proteomes" id="UP000233293"/>
    </source>
</evidence>
<dbReference type="GO" id="GO:0030001">
    <property type="term" value="P:metal ion transport"/>
    <property type="evidence" value="ECO:0007669"/>
    <property type="project" value="InterPro"/>
</dbReference>
<dbReference type="InterPro" id="IPR006127">
    <property type="entry name" value="ZnuA-like"/>
</dbReference>
<dbReference type="SUPFAM" id="SSF53807">
    <property type="entry name" value="Helical backbone' metal receptor"/>
    <property type="match status" value="1"/>
</dbReference>
<feature type="chain" id="PRO_5014788129" evidence="7">
    <location>
        <begin position="22"/>
        <end position="300"/>
    </location>
</feature>
<keyword evidence="3 6" id="KW-0813">Transport</keyword>
<dbReference type="GO" id="GO:0030313">
    <property type="term" value="C:cell envelope"/>
    <property type="evidence" value="ECO:0007669"/>
    <property type="project" value="UniProtKB-SubCell"/>
</dbReference>
<dbReference type="InterPro" id="IPR006129">
    <property type="entry name" value="AdhesinB"/>
</dbReference>
<organism evidence="8 9">
    <name type="scientific">Telmatospirillum siberiense</name>
    <dbReference type="NCBI Taxonomy" id="382514"/>
    <lineage>
        <taxon>Bacteria</taxon>
        <taxon>Pseudomonadati</taxon>
        <taxon>Pseudomonadota</taxon>
        <taxon>Alphaproteobacteria</taxon>
        <taxon>Rhodospirillales</taxon>
        <taxon>Rhodospirillaceae</taxon>
        <taxon>Telmatospirillum</taxon>
    </lineage>
</organism>
<comment type="similarity">
    <text evidence="2 6">Belongs to the bacterial solute-binding protein 9 family.</text>
</comment>
<evidence type="ECO:0000256" key="6">
    <source>
        <dbReference type="RuleBase" id="RU003512"/>
    </source>
</evidence>
<dbReference type="PANTHER" id="PTHR42953:SF1">
    <property type="entry name" value="METAL-BINDING PROTEIN HI_0362-RELATED"/>
    <property type="match status" value="1"/>
</dbReference>
<dbReference type="InterPro" id="IPR006128">
    <property type="entry name" value="Lipoprotein_PsaA-like"/>
</dbReference>
<evidence type="ECO:0000256" key="2">
    <source>
        <dbReference type="ARBA" id="ARBA00011028"/>
    </source>
</evidence>
<dbReference type="Gene3D" id="3.40.50.1980">
    <property type="entry name" value="Nitrogenase molybdenum iron protein domain"/>
    <property type="match status" value="2"/>
</dbReference>
<gene>
    <name evidence="8" type="ORF">CWS72_00410</name>
</gene>
<comment type="subcellular location">
    <subcellularLocation>
        <location evidence="1">Cell envelope</location>
    </subcellularLocation>
</comment>
<evidence type="ECO:0000313" key="8">
    <source>
        <dbReference type="EMBL" id="PKU26648.1"/>
    </source>
</evidence>